<dbReference type="Gene3D" id="1.10.510.10">
    <property type="entry name" value="Transferase(Phosphotransferase) domain 1"/>
    <property type="match status" value="1"/>
</dbReference>
<feature type="compositionally biased region" description="Low complexity" evidence="15">
    <location>
        <begin position="48"/>
        <end position="57"/>
    </location>
</feature>
<feature type="compositionally biased region" description="Pro residues" evidence="15">
    <location>
        <begin position="111"/>
        <end position="132"/>
    </location>
</feature>
<evidence type="ECO:0000313" key="19">
    <source>
        <dbReference type="EMBL" id="KAJ0405323.1"/>
    </source>
</evidence>
<keyword evidence="16" id="KW-0812">Transmembrane</keyword>
<dbReference type="EMBL" id="JAKCXM010000047">
    <property type="protein sequence ID" value="KAJ0405323.1"/>
    <property type="molecule type" value="Genomic_DNA"/>
</dbReference>
<evidence type="ECO:0000256" key="2">
    <source>
        <dbReference type="ARBA" id="ARBA00012425"/>
    </source>
</evidence>
<name>A0AAD5Q8Z7_PYTIN</name>
<comment type="catalytic activity">
    <reaction evidence="13">
        <text>L-seryl-[protein] + ATP = O-phospho-L-seryl-[protein] + ADP + H(+)</text>
        <dbReference type="Rhea" id="RHEA:17989"/>
        <dbReference type="Rhea" id="RHEA-COMP:9863"/>
        <dbReference type="Rhea" id="RHEA-COMP:11604"/>
        <dbReference type="ChEBI" id="CHEBI:15378"/>
        <dbReference type="ChEBI" id="CHEBI:29999"/>
        <dbReference type="ChEBI" id="CHEBI:30616"/>
        <dbReference type="ChEBI" id="CHEBI:83421"/>
        <dbReference type="ChEBI" id="CHEBI:456216"/>
        <dbReference type="EC" id="2.7.11.22"/>
    </reaction>
</comment>
<gene>
    <name evidence="19" type="ORF">P43SY_001082</name>
</gene>
<dbReference type="Pfam" id="PF00069">
    <property type="entry name" value="Pkinase"/>
    <property type="match status" value="1"/>
</dbReference>
<feature type="domain" description="GOLD" evidence="18">
    <location>
        <begin position="629"/>
        <end position="720"/>
    </location>
</feature>
<dbReference type="FunFam" id="3.30.200.20:FF:000124">
    <property type="entry name" value="Cyclin-dependent kinase 4"/>
    <property type="match status" value="1"/>
</dbReference>
<keyword evidence="16" id="KW-1133">Transmembrane helix</keyword>
<organism evidence="19 20">
    <name type="scientific">Pythium insidiosum</name>
    <name type="common">Pythiosis disease agent</name>
    <dbReference type="NCBI Taxonomy" id="114742"/>
    <lineage>
        <taxon>Eukaryota</taxon>
        <taxon>Sar</taxon>
        <taxon>Stramenopiles</taxon>
        <taxon>Oomycota</taxon>
        <taxon>Peronosporomycetes</taxon>
        <taxon>Pythiales</taxon>
        <taxon>Pythiaceae</taxon>
        <taxon>Pythium</taxon>
    </lineage>
</organism>
<evidence type="ECO:0000256" key="4">
    <source>
        <dbReference type="ARBA" id="ARBA00022679"/>
    </source>
</evidence>
<dbReference type="GO" id="GO:0005634">
    <property type="term" value="C:nucleus"/>
    <property type="evidence" value="ECO:0007669"/>
    <property type="project" value="TreeGrafter"/>
</dbReference>
<feature type="compositionally biased region" description="Pro residues" evidence="15">
    <location>
        <begin position="1"/>
        <end position="47"/>
    </location>
</feature>
<evidence type="ECO:0000256" key="1">
    <source>
        <dbReference type="ARBA" id="ARBA00006485"/>
    </source>
</evidence>
<dbReference type="GO" id="GO:0032968">
    <property type="term" value="P:positive regulation of transcription elongation by RNA polymerase II"/>
    <property type="evidence" value="ECO:0007669"/>
    <property type="project" value="TreeGrafter"/>
</dbReference>
<evidence type="ECO:0000256" key="15">
    <source>
        <dbReference type="SAM" id="MobiDB-lite"/>
    </source>
</evidence>
<proteinExistence type="inferred from homology"/>
<dbReference type="PROSITE" id="PS00108">
    <property type="entry name" value="PROTEIN_KINASE_ST"/>
    <property type="match status" value="1"/>
</dbReference>
<dbReference type="InterPro" id="IPR000719">
    <property type="entry name" value="Prot_kinase_dom"/>
</dbReference>
<evidence type="ECO:0000256" key="8">
    <source>
        <dbReference type="ARBA" id="ARBA00038543"/>
    </source>
</evidence>
<dbReference type="PROSITE" id="PS50866">
    <property type="entry name" value="GOLD"/>
    <property type="match status" value="1"/>
</dbReference>
<dbReference type="SUPFAM" id="SSF56112">
    <property type="entry name" value="Protein kinase-like (PK-like)"/>
    <property type="match status" value="1"/>
</dbReference>
<evidence type="ECO:0000256" key="10">
    <source>
        <dbReference type="ARBA" id="ARBA00041902"/>
    </source>
</evidence>
<feature type="compositionally biased region" description="Pro residues" evidence="15">
    <location>
        <begin position="58"/>
        <end position="73"/>
    </location>
</feature>
<evidence type="ECO:0000256" key="12">
    <source>
        <dbReference type="ARBA" id="ARBA00047811"/>
    </source>
</evidence>
<keyword evidence="5 14" id="KW-0547">Nucleotide-binding</keyword>
<dbReference type="PROSITE" id="PS50011">
    <property type="entry name" value="PROTEIN_KINASE_DOM"/>
    <property type="match status" value="1"/>
</dbReference>
<dbReference type="SMART" id="SM01190">
    <property type="entry name" value="EMP24_GP25L"/>
    <property type="match status" value="1"/>
</dbReference>
<dbReference type="Gene3D" id="3.30.200.20">
    <property type="entry name" value="Phosphorylase Kinase, domain 1"/>
    <property type="match status" value="1"/>
</dbReference>
<keyword evidence="6" id="KW-0418">Kinase</keyword>
<dbReference type="GO" id="GO:0008353">
    <property type="term" value="F:RNA polymerase II CTD heptapeptide repeat kinase activity"/>
    <property type="evidence" value="ECO:0007669"/>
    <property type="project" value="TreeGrafter"/>
</dbReference>
<feature type="compositionally biased region" description="Pro residues" evidence="15">
    <location>
        <begin position="232"/>
        <end position="242"/>
    </location>
</feature>
<keyword evidence="16" id="KW-0472">Membrane</keyword>
<dbReference type="InterPro" id="IPR008271">
    <property type="entry name" value="Ser/Thr_kinase_AS"/>
</dbReference>
<dbReference type="FunFam" id="1.10.510.10:FF:000624">
    <property type="entry name" value="Mitogen-activated protein kinase"/>
    <property type="match status" value="1"/>
</dbReference>
<keyword evidence="3" id="KW-0723">Serine/threonine-protein kinase</keyword>
<feature type="compositionally biased region" description="Acidic residues" evidence="15">
    <location>
        <begin position="135"/>
        <end position="153"/>
    </location>
</feature>
<dbReference type="CDD" id="cd07840">
    <property type="entry name" value="STKc_CDK9_like"/>
    <property type="match status" value="1"/>
</dbReference>
<feature type="domain" description="Protein kinase" evidence="17">
    <location>
        <begin position="332"/>
        <end position="615"/>
    </location>
</feature>
<feature type="compositionally biased region" description="Acidic residues" evidence="15">
    <location>
        <begin position="187"/>
        <end position="211"/>
    </location>
</feature>
<feature type="binding site" evidence="14">
    <location>
        <position position="361"/>
    </location>
    <ligand>
        <name>ATP</name>
        <dbReference type="ChEBI" id="CHEBI:30616"/>
    </ligand>
</feature>
<comment type="similarity">
    <text evidence="1">Belongs to the protein kinase superfamily. CMGC Ser/Thr protein kinase family. CDC2/CDKX subfamily.</text>
</comment>
<evidence type="ECO:0000256" key="16">
    <source>
        <dbReference type="SAM" id="Phobius"/>
    </source>
</evidence>
<evidence type="ECO:0000256" key="3">
    <source>
        <dbReference type="ARBA" id="ARBA00022527"/>
    </source>
</evidence>
<evidence type="ECO:0000256" key="9">
    <source>
        <dbReference type="ARBA" id="ARBA00039612"/>
    </source>
</evidence>
<feature type="compositionally biased region" description="Low complexity" evidence="15">
    <location>
        <begin position="177"/>
        <end position="186"/>
    </location>
</feature>
<keyword evidence="7 14" id="KW-0067">ATP-binding</keyword>
<dbReference type="GO" id="GO:0000307">
    <property type="term" value="C:cyclin-dependent protein kinase holoenzyme complex"/>
    <property type="evidence" value="ECO:0007669"/>
    <property type="project" value="TreeGrafter"/>
</dbReference>
<dbReference type="InterPro" id="IPR009038">
    <property type="entry name" value="GOLD_dom"/>
</dbReference>
<dbReference type="Proteomes" id="UP001209570">
    <property type="component" value="Unassembled WGS sequence"/>
</dbReference>
<evidence type="ECO:0000256" key="6">
    <source>
        <dbReference type="ARBA" id="ARBA00022777"/>
    </source>
</evidence>
<feature type="compositionally biased region" description="Pro residues" evidence="15">
    <location>
        <begin position="215"/>
        <end position="224"/>
    </location>
</feature>
<evidence type="ECO:0000313" key="20">
    <source>
        <dbReference type="Proteomes" id="UP001209570"/>
    </source>
</evidence>
<sequence length="812" mass="88581">MASLPLPPPPPSPPPPCSPAPPPPPPPLSPPPPVIPMPPPRSPPFPAPLASVAASPRAPSPPPPPFPPMPPLPSVDDLSGASNGGVPTPPLQQQHQRLQQRDGTSSSFSSPLPPCPEDPPAPPPPSCTPPQYQPLEEEDNTEGDDDHDQEPDSSETQNLVDASGDGLRAEPSHPRRSALASALSAVNDDDDASGDADTEDMDADGPEDDADDRLPTPPPPPSPPSAIQGDLAPPPPPPPPLVSPRKHRGFTSATDSKGPAPTGDQSHDENSQANSSVVSSGAAAATTGAVSSASMIASMRTSASNREIMGLDAVREAPPDRSRWYIGDIDSYTIIDKVGSGTYGEVFKCQHKVTKDIVALKKLRTDVEKNGFPVTSIREMKILKQLRHPNIVALKEIVSSSAPPREGKRAPLYFAFEYLEHDLSGLLNHPRVKFSRTQIQCYMRQLLCGVAFMHRNKILHRDIKASNLLLNNQGMLKIADFGLSRFWNEINCKAGRYTNKVVTLWYRSPELLLGSTSYDFSVDVWSIGCIFGELLLGRPILQGKTEIEQLQLIFGLVGMPTEENWPDFKKLPGAKDLALDEKYVRPLRERFKNLPKFGVSSTHEYQSKKRHHEEVAAAAAAAAASRNTHRCFLADVPAQTTFHAEYESPDTSDTMVLVAIYAPSGDAAKPNSLMKKEVTAAKGAVPFTSTTNGEHWVCVSLDSAEFALPKGTKMRFVLRIAMGPSKKEYQDLAKKGHMDDLQLEVLKLRDRVGAIQRNQDYIKVKRQLLQTRIESNNSKAMWVSIVQIGMLLITAFFQVQHLRQFFHKKKLV</sequence>
<evidence type="ECO:0000256" key="13">
    <source>
        <dbReference type="ARBA" id="ARBA00048367"/>
    </source>
</evidence>
<dbReference type="EC" id="2.7.11.22" evidence="2"/>
<keyword evidence="4" id="KW-0808">Transferase</keyword>
<dbReference type="PROSITE" id="PS00107">
    <property type="entry name" value="PROTEIN_KINASE_ATP"/>
    <property type="match status" value="1"/>
</dbReference>
<keyword evidence="20" id="KW-1185">Reference proteome</keyword>
<dbReference type="InterPro" id="IPR011009">
    <property type="entry name" value="Kinase-like_dom_sf"/>
</dbReference>
<dbReference type="PANTHER" id="PTHR24056">
    <property type="entry name" value="CELL DIVISION PROTEIN KINASE"/>
    <property type="match status" value="1"/>
</dbReference>
<feature type="region of interest" description="Disordered" evidence="15">
    <location>
        <begin position="1"/>
        <end position="279"/>
    </location>
</feature>
<dbReference type="AlphaFoldDB" id="A0AAD5Q8Z7"/>
<dbReference type="InterPro" id="IPR017441">
    <property type="entry name" value="Protein_kinase_ATP_BS"/>
</dbReference>
<evidence type="ECO:0000259" key="17">
    <source>
        <dbReference type="PROSITE" id="PS50011"/>
    </source>
</evidence>
<reference evidence="19" key="1">
    <citation type="submission" date="2021-12" db="EMBL/GenBank/DDBJ databases">
        <title>Prjna785345.</title>
        <authorList>
            <person name="Rujirawat T."/>
            <person name="Krajaejun T."/>
        </authorList>
    </citation>
    <scope>NUCLEOTIDE SEQUENCE</scope>
    <source>
        <strain evidence="19">Pi057C3</strain>
    </source>
</reference>
<evidence type="ECO:0000259" key="18">
    <source>
        <dbReference type="PROSITE" id="PS50866"/>
    </source>
</evidence>
<comment type="subunit">
    <text evidence="8">May form a complex composed of at least the catalytic subunit CRK2 and a cyclin.</text>
</comment>
<dbReference type="GO" id="GO:0004693">
    <property type="term" value="F:cyclin-dependent protein serine/threonine kinase activity"/>
    <property type="evidence" value="ECO:0007669"/>
    <property type="project" value="UniProtKB-EC"/>
</dbReference>
<protein>
    <recommendedName>
        <fullName evidence="9">Cyclin-dependent kinase 2 homolog</fullName>
        <ecNumber evidence="2">2.7.11.22</ecNumber>
    </recommendedName>
    <alternativeName>
        <fullName evidence="10">Cell division control protein 2 homolog</fullName>
    </alternativeName>
    <alternativeName>
        <fullName evidence="11">cdc2-related kinase 2</fullName>
    </alternativeName>
</protein>
<dbReference type="PANTHER" id="PTHR24056:SF546">
    <property type="entry name" value="CYCLIN-DEPENDENT KINASE 12"/>
    <property type="match status" value="1"/>
</dbReference>
<comment type="caution">
    <text evidence="19">The sequence shown here is derived from an EMBL/GenBank/DDBJ whole genome shotgun (WGS) entry which is preliminary data.</text>
</comment>
<evidence type="ECO:0000256" key="14">
    <source>
        <dbReference type="PROSITE-ProRule" id="PRU10141"/>
    </source>
</evidence>
<dbReference type="InterPro" id="IPR050108">
    <property type="entry name" value="CDK"/>
</dbReference>
<dbReference type="Pfam" id="PF01105">
    <property type="entry name" value="EMP24_GP25L"/>
    <property type="match status" value="1"/>
</dbReference>
<dbReference type="SMART" id="SM00220">
    <property type="entry name" value="S_TKc"/>
    <property type="match status" value="1"/>
</dbReference>
<evidence type="ECO:0000256" key="5">
    <source>
        <dbReference type="ARBA" id="ARBA00022741"/>
    </source>
</evidence>
<comment type="catalytic activity">
    <reaction evidence="12">
        <text>L-threonyl-[protein] + ATP = O-phospho-L-threonyl-[protein] + ADP + H(+)</text>
        <dbReference type="Rhea" id="RHEA:46608"/>
        <dbReference type="Rhea" id="RHEA-COMP:11060"/>
        <dbReference type="Rhea" id="RHEA-COMP:11605"/>
        <dbReference type="ChEBI" id="CHEBI:15378"/>
        <dbReference type="ChEBI" id="CHEBI:30013"/>
        <dbReference type="ChEBI" id="CHEBI:30616"/>
        <dbReference type="ChEBI" id="CHEBI:61977"/>
        <dbReference type="ChEBI" id="CHEBI:456216"/>
        <dbReference type="EC" id="2.7.11.22"/>
    </reaction>
</comment>
<evidence type="ECO:0000256" key="7">
    <source>
        <dbReference type="ARBA" id="ARBA00022840"/>
    </source>
</evidence>
<evidence type="ECO:0000256" key="11">
    <source>
        <dbReference type="ARBA" id="ARBA00042858"/>
    </source>
</evidence>
<accession>A0AAD5Q8Z7</accession>
<dbReference type="GO" id="GO:0005524">
    <property type="term" value="F:ATP binding"/>
    <property type="evidence" value="ECO:0007669"/>
    <property type="project" value="UniProtKB-UniRule"/>
</dbReference>
<feature type="transmembrane region" description="Helical" evidence="16">
    <location>
        <begin position="780"/>
        <end position="799"/>
    </location>
</feature>